<dbReference type="RefSeq" id="WP_035377758.1">
    <property type="nucleotide sequence ID" value="NZ_AZQP01000004.1"/>
</dbReference>
<feature type="coiled-coil region" evidence="1">
    <location>
        <begin position="143"/>
        <end position="184"/>
    </location>
</feature>
<dbReference type="STRING" id="1403537.Q428_02265"/>
<accession>A0A017RZY6</accession>
<evidence type="ECO:0000256" key="1">
    <source>
        <dbReference type="SAM" id="Coils"/>
    </source>
</evidence>
<organism evidence="2 3">
    <name type="scientific">Fervidicella metallireducens AeB</name>
    <dbReference type="NCBI Taxonomy" id="1403537"/>
    <lineage>
        <taxon>Bacteria</taxon>
        <taxon>Bacillati</taxon>
        <taxon>Bacillota</taxon>
        <taxon>Clostridia</taxon>
        <taxon>Eubacteriales</taxon>
        <taxon>Clostridiaceae</taxon>
        <taxon>Fervidicella</taxon>
    </lineage>
</organism>
<keyword evidence="3" id="KW-1185">Reference proteome</keyword>
<dbReference type="EMBL" id="AZQP01000004">
    <property type="protein sequence ID" value="EYE89485.1"/>
    <property type="molecule type" value="Genomic_DNA"/>
</dbReference>
<protein>
    <submittedName>
        <fullName evidence="2">Uncharacterized protein</fullName>
    </submittedName>
</protein>
<dbReference type="Proteomes" id="UP000019681">
    <property type="component" value="Unassembled WGS sequence"/>
</dbReference>
<gene>
    <name evidence="2" type="ORF">Q428_02265</name>
</gene>
<feature type="coiled-coil region" evidence="1">
    <location>
        <begin position="70"/>
        <end position="97"/>
    </location>
</feature>
<dbReference type="AlphaFoldDB" id="A0A017RZY6"/>
<name>A0A017RZY6_9CLOT</name>
<comment type="caution">
    <text evidence="2">The sequence shown here is derived from an EMBL/GenBank/DDBJ whole genome shotgun (WGS) entry which is preliminary data.</text>
</comment>
<keyword evidence="1" id="KW-0175">Coiled coil</keyword>
<sequence>MNSKTVSKGYQYVSGWNKVYLTDDSENNSGNTDIGISEKADNKSLNLIHKKNNEILTLQRINEESKMLELNEIRDTIINLKSQMEELKSSLNEAMYKTQEDIIISNKNISNENLIKITEKTSVLTKDVMNGIDNINSIINEFKEILINEIEKNRKEISEIKTQLEELKRTLTDREKEINSISKENDDNNKDSIWNFFKKR</sequence>
<proteinExistence type="predicted"/>
<reference evidence="2 3" key="1">
    <citation type="journal article" date="2014" name="Genome Announc.">
        <title>Draft Genome Sequence of Fervidicella metallireducens Strain AeBT, an Iron-Reducing Thermoanaerobe from the Great Artesian Basin.</title>
        <authorList>
            <person name="Patel B.K."/>
        </authorList>
    </citation>
    <scope>NUCLEOTIDE SEQUENCE [LARGE SCALE GENOMIC DNA]</scope>
    <source>
        <strain evidence="2 3">AeB</strain>
    </source>
</reference>
<evidence type="ECO:0000313" key="2">
    <source>
        <dbReference type="EMBL" id="EYE89485.1"/>
    </source>
</evidence>
<evidence type="ECO:0000313" key="3">
    <source>
        <dbReference type="Proteomes" id="UP000019681"/>
    </source>
</evidence>